<feature type="domain" description="YjiS-like" evidence="1">
    <location>
        <begin position="24"/>
        <end position="58"/>
    </location>
</feature>
<evidence type="ECO:0000313" key="3">
    <source>
        <dbReference type="Proteomes" id="UP001055153"/>
    </source>
</evidence>
<accession>A0ABQ4SDF1</accession>
<proteinExistence type="predicted"/>
<dbReference type="InterPro" id="IPR009506">
    <property type="entry name" value="YjiS-like"/>
</dbReference>
<organism evidence="2 3">
    <name type="scientific">Methylobacterium isbiliense</name>
    <dbReference type="NCBI Taxonomy" id="315478"/>
    <lineage>
        <taxon>Bacteria</taxon>
        <taxon>Pseudomonadati</taxon>
        <taxon>Pseudomonadota</taxon>
        <taxon>Alphaproteobacteria</taxon>
        <taxon>Hyphomicrobiales</taxon>
        <taxon>Methylobacteriaceae</taxon>
        <taxon>Methylobacterium</taxon>
    </lineage>
</organism>
<name>A0ABQ4SDF1_9HYPH</name>
<dbReference type="EMBL" id="BPQQ01000034">
    <property type="protein sequence ID" value="GJE01109.1"/>
    <property type="molecule type" value="Genomic_DNA"/>
</dbReference>
<evidence type="ECO:0000313" key="2">
    <source>
        <dbReference type="EMBL" id="GJE01109.1"/>
    </source>
</evidence>
<reference evidence="2" key="2">
    <citation type="submission" date="2021-08" db="EMBL/GenBank/DDBJ databases">
        <authorList>
            <person name="Tani A."/>
            <person name="Ola A."/>
            <person name="Ogura Y."/>
            <person name="Katsura K."/>
            <person name="Hayashi T."/>
        </authorList>
    </citation>
    <scope>NUCLEOTIDE SEQUENCE</scope>
    <source>
        <strain evidence="2">DSM 17168</strain>
    </source>
</reference>
<protein>
    <recommendedName>
        <fullName evidence="1">YjiS-like domain-containing protein</fullName>
    </recommendedName>
</protein>
<evidence type="ECO:0000259" key="1">
    <source>
        <dbReference type="Pfam" id="PF06568"/>
    </source>
</evidence>
<dbReference type="Proteomes" id="UP001055153">
    <property type="component" value="Unassembled WGS sequence"/>
</dbReference>
<gene>
    <name evidence="2" type="ORF">GMJLKIPL_3038</name>
</gene>
<reference evidence="2" key="1">
    <citation type="journal article" date="2021" name="Front. Microbiol.">
        <title>Comprehensive Comparative Genomics and Phenotyping of Methylobacterium Species.</title>
        <authorList>
            <person name="Alessa O."/>
            <person name="Ogura Y."/>
            <person name="Fujitani Y."/>
            <person name="Takami H."/>
            <person name="Hayashi T."/>
            <person name="Sahin N."/>
            <person name="Tani A."/>
        </authorList>
    </citation>
    <scope>NUCLEOTIDE SEQUENCE</scope>
    <source>
        <strain evidence="2">DSM 17168</strain>
    </source>
</reference>
<sequence>MRSATIRPRPEVPARAARLVALARAWLARAAARRRQRLDLAVLDARLLRDIGLTREQAGAEAAKGCWRA</sequence>
<dbReference type="RefSeq" id="WP_238235914.1">
    <property type="nucleotide sequence ID" value="NZ_BPQQ01000034.1"/>
</dbReference>
<keyword evidence="3" id="KW-1185">Reference proteome</keyword>
<dbReference type="Pfam" id="PF06568">
    <property type="entry name" value="YjiS-like"/>
    <property type="match status" value="1"/>
</dbReference>
<comment type="caution">
    <text evidence="2">The sequence shown here is derived from an EMBL/GenBank/DDBJ whole genome shotgun (WGS) entry which is preliminary data.</text>
</comment>